<keyword evidence="3" id="KW-0813">Transport</keyword>
<dbReference type="GO" id="GO:0015288">
    <property type="term" value="F:porin activity"/>
    <property type="evidence" value="ECO:0007669"/>
    <property type="project" value="TreeGrafter"/>
</dbReference>
<dbReference type="GO" id="GO:0015562">
    <property type="term" value="F:efflux transmembrane transporter activity"/>
    <property type="evidence" value="ECO:0007669"/>
    <property type="project" value="InterPro"/>
</dbReference>
<dbReference type="OrthoDB" id="13803at2"/>
<keyword evidence="4" id="KW-1134">Transmembrane beta strand</keyword>
<keyword evidence="7" id="KW-0998">Cell outer membrane</keyword>
<dbReference type="Proteomes" id="UP000294498">
    <property type="component" value="Unassembled WGS sequence"/>
</dbReference>
<dbReference type="AlphaFoldDB" id="A0A4R8DEW2"/>
<dbReference type="GO" id="GO:0009279">
    <property type="term" value="C:cell outer membrane"/>
    <property type="evidence" value="ECO:0007669"/>
    <property type="project" value="UniProtKB-SubCell"/>
</dbReference>
<dbReference type="Pfam" id="PF02321">
    <property type="entry name" value="OEP"/>
    <property type="match status" value="2"/>
</dbReference>
<evidence type="ECO:0000256" key="5">
    <source>
        <dbReference type="ARBA" id="ARBA00022692"/>
    </source>
</evidence>
<evidence type="ECO:0000256" key="8">
    <source>
        <dbReference type="SAM" id="SignalP"/>
    </source>
</evidence>
<evidence type="ECO:0000256" key="1">
    <source>
        <dbReference type="ARBA" id="ARBA00004442"/>
    </source>
</evidence>
<evidence type="ECO:0000256" key="3">
    <source>
        <dbReference type="ARBA" id="ARBA00022448"/>
    </source>
</evidence>
<protein>
    <submittedName>
        <fullName evidence="9">Outer membrane protein TolC</fullName>
    </submittedName>
</protein>
<organism evidence="9 10">
    <name type="scientific">Dinghuibacter silviterrae</name>
    <dbReference type="NCBI Taxonomy" id="1539049"/>
    <lineage>
        <taxon>Bacteria</taxon>
        <taxon>Pseudomonadati</taxon>
        <taxon>Bacteroidota</taxon>
        <taxon>Chitinophagia</taxon>
        <taxon>Chitinophagales</taxon>
        <taxon>Chitinophagaceae</taxon>
        <taxon>Dinghuibacter</taxon>
    </lineage>
</organism>
<dbReference type="EMBL" id="SODV01000002">
    <property type="protein sequence ID" value="TDW96113.1"/>
    <property type="molecule type" value="Genomic_DNA"/>
</dbReference>
<evidence type="ECO:0000313" key="10">
    <source>
        <dbReference type="Proteomes" id="UP000294498"/>
    </source>
</evidence>
<name>A0A4R8DEW2_9BACT</name>
<comment type="caution">
    <text evidence="9">The sequence shown here is derived from an EMBL/GenBank/DDBJ whole genome shotgun (WGS) entry which is preliminary data.</text>
</comment>
<feature type="signal peptide" evidence="8">
    <location>
        <begin position="1"/>
        <end position="23"/>
    </location>
</feature>
<evidence type="ECO:0000256" key="7">
    <source>
        <dbReference type="ARBA" id="ARBA00023237"/>
    </source>
</evidence>
<evidence type="ECO:0000256" key="6">
    <source>
        <dbReference type="ARBA" id="ARBA00023136"/>
    </source>
</evidence>
<keyword evidence="6" id="KW-0472">Membrane</keyword>
<feature type="chain" id="PRO_5020530337" evidence="8">
    <location>
        <begin position="24"/>
        <end position="451"/>
    </location>
</feature>
<comment type="subcellular location">
    <subcellularLocation>
        <location evidence="1">Cell outer membrane</location>
    </subcellularLocation>
</comment>
<dbReference type="GO" id="GO:1990281">
    <property type="term" value="C:efflux pump complex"/>
    <property type="evidence" value="ECO:0007669"/>
    <property type="project" value="TreeGrafter"/>
</dbReference>
<dbReference type="InterPro" id="IPR051906">
    <property type="entry name" value="TolC-like"/>
</dbReference>
<sequence length="451" mass="50891">MSTLLNLSCVFIVGMAISSQAAAQERTLDAYIQQAFQSNDGLRQQQFQLDKSLYALDEAKSLFLPNVSLQSSYTKASGGRAIDVPLGDMLNGVYTTLNTLTGTHRFPQLQNETITFNPDNYYDAHLHTTLPLVDAELWYNKRIKQQQITGQQAAVNVYKRELVRNVKTAYFQYYQAVRAVSIYNAALDLVAENIRVNQSMLANGVRNSTALTRSLSEQQRTLAQRNQAANTARNAKAYFNFLLNRPSADTILLDTSLFVLPGMLDTTGIDHREELEQWKVAEQTNALNLQLQRSYIIPQLSTFLDLGSQGVGTFDNQSRYYFWGVSLQWNLFAGGQHTYRARQAEADRRTAEAGYDQTAETLHLELTQSFNNYHSALETYQSTGAQLRFAQKYLNDQNKAYREGQLLYVELLDAQNQLTEASLEEDQAFAGVQIALADLERTQATYPLKSP</sequence>
<dbReference type="PANTHER" id="PTHR30026:SF20">
    <property type="entry name" value="OUTER MEMBRANE PROTEIN TOLC"/>
    <property type="match status" value="1"/>
</dbReference>
<keyword evidence="5" id="KW-0812">Transmembrane</keyword>
<dbReference type="Gene3D" id="1.20.1600.10">
    <property type="entry name" value="Outer membrane efflux proteins (OEP)"/>
    <property type="match status" value="1"/>
</dbReference>
<evidence type="ECO:0000256" key="2">
    <source>
        <dbReference type="ARBA" id="ARBA00007613"/>
    </source>
</evidence>
<dbReference type="InterPro" id="IPR003423">
    <property type="entry name" value="OMP_efflux"/>
</dbReference>
<evidence type="ECO:0000313" key="9">
    <source>
        <dbReference type="EMBL" id="TDW96113.1"/>
    </source>
</evidence>
<accession>A0A4R8DEW2</accession>
<dbReference type="SUPFAM" id="SSF56954">
    <property type="entry name" value="Outer membrane efflux proteins (OEP)"/>
    <property type="match status" value="1"/>
</dbReference>
<proteinExistence type="inferred from homology"/>
<dbReference type="PANTHER" id="PTHR30026">
    <property type="entry name" value="OUTER MEMBRANE PROTEIN TOLC"/>
    <property type="match status" value="1"/>
</dbReference>
<evidence type="ECO:0000256" key="4">
    <source>
        <dbReference type="ARBA" id="ARBA00022452"/>
    </source>
</evidence>
<gene>
    <name evidence="9" type="ORF">EDB95_3936</name>
</gene>
<keyword evidence="8" id="KW-0732">Signal</keyword>
<comment type="similarity">
    <text evidence="2">Belongs to the outer membrane factor (OMF) (TC 1.B.17) family.</text>
</comment>
<keyword evidence="10" id="KW-1185">Reference proteome</keyword>
<reference evidence="9 10" key="1">
    <citation type="submission" date="2019-03" db="EMBL/GenBank/DDBJ databases">
        <title>Genomic Encyclopedia of Type Strains, Phase IV (KMG-IV): sequencing the most valuable type-strain genomes for metagenomic binning, comparative biology and taxonomic classification.</title>
        <authorList>
            <person name="Goeker M."/>
        </authorList>
    </citation>
    <scope>NUCLEOTIDE SEQUENCE [LARGE SCALE GENOMIC DNA]</scope>
    <source>
        <strain evidence="9 10">DSM 100059</strain>
    </source>
</reference>